<evidence type="ECO:0000256" key="1">
    <source>
        <dbReference type="SAM" id="MobiDB-lite"/>
    </source>
</evidence>
<feature type="transmembrane region" description="Helical" evidence="2">
    <location>
        <begin position="20"/>
        <end position="41"/>
    </location>
</feature>
<feature type="compositionally biased region" description="Low complexity" evidence="1">
    <location>
        <begin position="116"/>
        <end position="126"/>
    </location>
</feature>
<keyword evidence="2" id="KW-1133">Transmembrane helix</keyword>
<feature type="region of interest" description="Disordered" evidence="1">
    <location>
        <begin position="98"/>
        <end position="126"/>
    </location>
</feature>
<organism evidence="3 4">
    <name type="scientific">Thiomicrospira aerophila AL3</name>
    <dbReference type="NCBI Taxonomy" id="717772"/>
    <lineage>
        <taxon>Bacteria</taxon>
        <taxon>Pseudomonadati</taxon>
        <taxon>Pseudomonadota</taxon>
        <taxon>Gammaproteobacteria</taxon>
        <taxon>Thiotrichales</taxon>
        <taxon>Piscirickettsiaceae</taxon>
        <taxon>Thiomicrospira</taxon>
    </lineage>
</organism>
<sequence length="126" mass="14428">MLERFRYAKPGPTLHKLMSIFAWLAAIAWLYFTLINHAFIARILTGQTDLLDLILGLPLILSLAVVIYAMAYWAAKLVIIFWKPHWLAFPDDHYDEYWPDPNAPAPDETDASEQQSSNPSNKSPKK</sequence>
<dbReference type="AlphaFoldDB" id="W0DS19"/>
<dbReference type="InParanoid" id="W0DS19"/>
<protein>
    <submittedName>
        <fullName evidence="3">Uncharacterized protein</fullName>
    </submittedName>
</protein>
<dbReference type="RefSeq" id="WP_006460289.1">
    <property type="nucleotide sequence ID" value="NZ_CP007030.1"/>
</dbReference>
<keyword evidence="2" id="KW-0472">Membrane</keyword>
<dbReference type="STRING" id="717772.THIAE_04955"/>
<reference evidence="3 4" key="1">
    <citation type="submission" date="2013-12" db="EMBL/GenBank/DDBJ databases">
        <authorList>
            <consortium name="DOE Joint Genome Institute"/>
            <person name="Kappler U."/>
            <person name="Huntemann M."/>
            <person name="Han J."/>
            <person name="Chen A."/>
            <person name="Kyrpides N."/>
            <person name="Mavromatis K."/>
            <person name="Markowitz V."/>
            <person name="Palaniappan K."/>
            <person name="Ivanova N."/>
            <person name="Schaumberg A."/>
            <person name="Pati A."/>
            <person name="Liolios K."/>
            <person name="Nordberg H.P."/>
            <person name="Cantor M.N."/>
            <person name="Hua S.X."/>
            <person name="Woyke T."/>
        </authorList>
    </citation>
    <scope>NUCLEOTIDE SEQUENCE [LARGE SCALE GENOMIC DNA]</scope>
    <source>
        <strain evidence="4">AL2</strain>
    </source>
</reference>
<dbReference type="eggNOG" id="ENOG502ZD0W">
    <property type="taxonomic scope" value="Bacteria"/>
</dbReference>
<dbReference type="KEGG" id="tao:THIAE_04955"/>
<dbReference type="HOGENOM" id="CLU_1980582_0_0_6"/>
<proteinExistence type="predicted"/>
<accession>W0DS19</accession>
<gene>
    <name evidence="3" type="ORF">THIAE_04955</name>
</gene>
<evidence type="ECO:0000256" key="2">
    <source>
        <dbReference type="SAM" id="Phobius"/>
    </source>
</evidence>
<keyword evidence="4" id="KW-1185">Reference proteome</keyword>
<feature type="transmembrane region" description="Helical" evidence="2">
    <location>
        <begin position="53"/>
        <end position="75"/>
    </location>
</feature>
<evidence type="ECO:0000313" key="4">
    <source>
        <dbReference type="Proteomes" id="UP000005380"/>
    </source>
</evidence>
<evidence type="ECO:0000313" key="3">
    <source>
        <dbReference type="EMBL" id="AHF01227.1"/>
    </source>
</evidence>
<dbReference type="Proteomes" id="UP000005380">
    <property type="component" value="Chromosome"/>
</dbReference>
<name>W0DS19_9GAMM</name>
<dbReference type="EMBL" id="CP007030">
    <property type="protein sequence ID" value="AHF01227.1"/>
    <property type="molecule type" value="Genomic_DNA"/>
</dbReference>
<keyword evidence="2" id="KW-0812">Transmembrane</keyword>